<protein>
    <submittedName>
        <fullName evidence="2">Flagellin</fullName>
    </submittedName>
</protein>
<dbReference type="Proteomes" id="UP000609802">
    <property type="component" value="Unassembled WGS sequence"/>
</dbReference>
<keyword evidence="3" id="KW-1185">Reference proteome</keyword>
<feature type="domain" description="Flagellin C-terminal" evidence="1">
    <location>
        <begin position="257"/>
        <end position="334"/>
    </location>
</feature>
<sequence>MPIVSYGDLASTFQTRHLTAQIKQDMTRLGLELSTGRKAELATQVSGDFGTVAGVEHSLKLQSAYAQSIAEATTVLDGTQTVLGAVQNQAEAVSGDLILAVSSRNSGLLHATAVDARERMASVISNLNTSLGGRALFAGAASDGPALAGADAILSEVMTAIAGETTAAGVSDRIDDWFTAPGDGFDSMAYQGADKDLGPFRLRVGETASQPLRADNTEIRDLLAALAKSAVLAEGALAGDLDAQRALANRSSGNLLDAIDGLTSARADIGRIEARIEAAAASNAAEKTALELSYNRLTAADPYETATALQALYDQMESLYTVTARLSSLNFTDYMR</sequence>
<evidence type="ECO:0000313" key="3">
    <source>
        <dbReference type="Proteomes" id="UP000609802"/>
    </source>
</evidence>
<keyword evidence="2" id="KW-0966">Cell projection</keyword>
<dbReference type="RefSeq" id="WP_191287410.1">
    <property type="nucleotide sequence ID" value="NZ_BNCH01000009.1"/>
</dbReference>
<dbReference type="Pfam" id="PF00700">
    <property type="entry name" value="Flagellin_C"/>
    <property type="match status" value="1"/>
</dbReference>
<evidence type="ECO:0000313" key="2">
    <source>
        <dbReference type="EMBL" id="GHF07361.1"/>
    </source>
</evidence>
<dbReference type="SUPFAM" id="SSF64518">
    <property type="entry name" value="Phase 1 flagellin"/>
    <property type="match status" value="1"/>
</dbReference>
<reference evidence="3" key="1">
    <citation type="journal article" date="2019" name="Int. J. Syst. Evol. Microbiol.">
        <title>The Global Catalogue of Microorganisms (GCM) 10K type strain sequencing project: providing services to taxonomists for standard genome sequencing and annotation.</title>
        <authorList>
            <consortium name="The Broad Institute Genomics Platform"/>
            <consortium name="The Broad Institute Genome Sequencing Center for Infectious Disease"/>
            <person name="Wu L."/>
            <person name="Ma J."/>
        </authorList>
    </citation>
    <scope>NUCLEOTIDE SEQUENCE [LARGE SCALE GENOMIC DNA]</scope>
    <source>
        <strain evidence="3">KCTC 42443</strain>
    </source>
</reference>
<dbReference type="InterPro" id="IPR046358">
    <property type="entry name" value="Flagellin_C"/>
</dbReference>
<evidence type="ECO:0000259" key="1">
    <source>
        <dbReference type="Pfam" id="PF00700"/>
    </source>
</evidence>
<keyword evidence="2" id="KW-0282">Flagellum</keyword>
<dbReference type="EMBL" id="BNCH01000009">
    <property type="protein sequence ID" value="GHF07361.1"/>
    <property type="molecule type" value="Genomic_DNA"/>
</dbReference>
<accession>A0ABQ3JAN2</accession>
<keyword evidence="2" id="KW-0969">Cilium</keyword>
<gene>
    <name evidence="2" type="primary">flgL</name>
    <name evidence="2" type="ORF">GCM10016455_30500</name>
</gene>
<comment type="caution">
    <text evidence="2">The sequence shown here is derived from an EMBL/GenBank/DDBJ whole genome shotgun (WGS) entry which is preliminary data.</text>
</comment>
<name>A0ABQ3JAN2_9RHOB</name>
<organism evidence="2 3">
    <name type="scientific">Aliiroseovarius zhejiangensis</name>
    <dbReference type="NCBI Taxonomy" id="1632025"/>
    <lineage>
        <taxon>Bacteria</taxon>
        <taxon>Pseudomonadati</taxon>
        <taxon>Pseudomonadota</taxon>
        <taxon>Alphaproteobacteria</taxon>
        <taxon>Rhodobacterales</taxon>
        <taxon>Paracoccaceae</taxon>
        <taxon>Aliiroseovarius</taxon>
    </lineage>
</organism>
<dbReference type="Gene3D" id="1.20.1330.10">
    <property type="entry name" value="f41 fragment of flagellin, N-terminal domain"/>
    <property type="match status" value="1"/>
</dbReference>
<proteinExistence type="predicted"/>